<dbReference type="AlphaFoldDB" id="A0A173WMV2"/>
<dbReference type="InterPro" id="IPR003141">
    <property type="entry name" value="Pol/His_phosphatase_N"/>
</dbReference>
<dbReference type="RefSeq" id="WP_055652543.1">
    <property type="nucleotide sequence ID" value="NZ_CABIXC010000001.1"/>
</dbReference>
<dbReference type="PANTHER" id="PTHR42924">
    <property type="entry name" value="EXONUCLEASE"/>
    <property type="match status" value="1"/>
</dbReference>
<evidence type="ECO:0000313" key="2">
    <source>
        <dbReference type="EMBL" id="CUN39807.1"/>
    </source>
</evidence>
<sequence length="335" mass="38869">MSNKVNLIPETGTFYKANLHCHTIHSDGRLTPEEVKKAYMDEGYSVVAYTDHRRYQWHRELMADNFVALAAYEVDINEHFKVPGDFSRVKTYHINLYDSKPEEFQEEKKESPLPESRYGDYHYINGYIDRMKEYGFFACYNHPYWSLQNYDDYKNLRGFWGMEIYNYGCEHDGLYGYNPQSYDEMLRLGNRLFCVSTDDNHNSFPFGDPLCDSFGGFTMIKAEKLTYDSIVDALLKGNFYSSMGPEIKELYVEDGVLHVKTSPVEKIYVLMEGRNCYKKLAKPGETVTEASFALAGSETYIRVTCQDGRGLRADSNAYELNGKEPVLRAYDMRVL</sequence>
<evidence type="ECO:0000259" key="1">
    <source>
        <dbReference type="SMART" id="SM00481"/>
    </source>
</evidence>
<proteinExistence type="predicted"/>
<name>A0A173WMV2_9FIRM</name>
<dbReference type="InterPro" id="IPR016195">
    <property type="entry name" value="Pol/histidinol_Pase-like"/>
</dbReference>
<protein>
    <submittedName>
        <fullName evidence="2">Phosphotransferase domain-containing protein</fullName>
    </submittedName>
</protein>
<dbReference type="GO" id="GO:0035312">
    <property type="term" value="F:5'-3' DNA exonuclease activity"/>
    <property type="evidence" value="ECO:0007669"/>
    <property type="project" value="TreeGrafter"/>
</dbReference>
<dbReference type="PANTHER" id="PTHR42924:SF3">
    <property type="entry name" value="POLYMERASE_HISTIDINOL PHOSPHATASE N-TERMINAL DOMAIN-CONTAINING PROTEIN"/>
    <property type="match status" value="1"/>
</dbReference>
<accession>A0A173WMV2</accession>
<feature type="domain" description="Polymerase/histidinol phosphatase N-terminal" evidence="1">
    <location>
        <begin position="17"/>
        <end position="78"/>
    </location>
</feature>
<dbReference type="SMART" id="SM00481">
    <property type="entry name" value="POLIIIAc"/>
    <property type="match status" value="1"/>
</dbReference>
<dbReference type="GO" id="GO:0004534">
    <property type="term" value="F:5'-3' RNA exonuclease activity"/>
    <property type="evidence" value="ECO:0007669"/>
    <property type="project" value="TreeGrafter"/>
</dbReference>
<evidence type="ECO:0000313" key="3">
    <source>
        <dbReference type="Proteomes" id="UP000095651"/>
    </source>
</evidence>
<dbReference type="Proteomes" id="UP000095651">
    <property type="component" value="Unassembled WGS sequence"/>
</dbReference>
<dbReference type="GO" id="GO:0016740">
    <property type="term" value="F:transferase activity"/>
    <property type="evidence" value="ECO:0007669"/>
    <property type="project" value="UniProtKB-KW"/>
</dbReference>
<keyword evidence="2" id="KW-0808">Transferase</keyword>
<dbReference type="SUPFAM" id="SSF89550">
    <property type="entry name" value="PHP domain-like"/>
    <property type="match status" value="1"/>
</dbReference>
<dbReference type="EMBL" id="CYZE01000001">
    <property type="protein sequence ID" value="CUN39807.1"/>
    <property type="molecule type" value="Genomic_DNA"/>
</dbReference>
<dbReference type="Gene3D" id="3.20.20.140">
    <property type="entry name" value="Metal-dependent hydrolases"/>
    <property type="match status" value="1"/>
</dbReference>
<gene>
    <name evidence="2" type="ORF">ERS852407_00059</name>
</gene>
<organism evidence="2 3">
    <name type="scientific">Hungatella hathewayi</name>
    <dbReference type="NCBI Taxonomy" id="154046"/>
    <lineage>
        <taxon>Bacteria</taxon>
        <taxon>Bacillati</taxon>
        <taxon>Bacillota</taxon>
        <taxon>Clostridia</taxon>
        <taxon>Lachnospirales</taxon>
        <taxon>Lachnospiraceae</taxon>
        <taxon>Hungatella</taxon>
    </lineage>
</organism>
<dbReference type="InterPro" id="IPR052018">
    <property type="entry name" value="PHP_domain"/>
</dbReference>
<reference evidence="2 3" key="1">
    <citation type="submission" date="2015-09" db="EMBL/GenBank/DDBJ databases">
        <authorList>
            <consortium name="Pathogen Informatics"/>
        </authorList>
    </citation>
    <scope>NUCLEOTIDE SEQUENCE [LARGE SCALE GENOMIC DNA]</scope>
    <source>
        <strain evidence="2 3">2789STDY5608850</strain>
    </source>
</reference>